<name>A0A4Y6UI43_9PROT</name>
<keyword evidence="9" id="KW-0564">Palmitate</keyword>
<keyword evidence="4" id="KW-1003">Cell membrane</keyword>
<evidence type="ECO:0000256" key="11">
    <source>
        <dbReference type="SAM" id="Phobius"/>
    </source>
</evidence>
<keyword evidence="7 11" id="KW-1133">Transmembrane helix</keyword>
<reference evidence="12 13" key="1">
    <citation type="submission" date="2019-03" db="EMBL/GenBank/DDBJ databases">
        <title>The complete genome sequence of Swingsia samuiensis NBRC107927(T).</title>
        <authorList>
            <person name="Chua K.-O."/>
            <person name="Chan K.-G."/>
            <person name="See-Too W.-S."/>
        </authorList>
    </citation>
    <scope>NUCLEOTIDE SEQUENCE [LARGE SCALE GENOMIC DNA]</scope>
    <source>
        <strain evidence="12 13">AH83</strain>
    </source>
</reference>
<dbReference type="PROSITE" id="PS51257">
    <property type="entry name" value="PROKAR_LIPOPROTEIN"/>
    <property type="match status" value="1"/>
</dbReference>
<dbReference type="GO" id="GO:0016020">
    <property type="term" value="C:membrane"/>
    <property type="evidence" value="ECO:0007669"/>
    <property type="project" value="UniProtKB-SubCell"/>
</dbReference>
<feature type="transmembrane region" description="Helical" evidence="11">
    <location>
        <begin position="62"/>
        <end position="80"/>
    </location>
</feature>
<protein>
    <recommendedName>
        <fullName evidence="3">Uncharacterized protein YtcA</fullName>
    </recommendedName>
</protein>
<dbReference type="Proteomes" id="UP000316313">
    <property type="component" value="Chromosome"/>
</dbReference>
<dbReference type="AlphaFoldDB" id="A0A4Y6UI43"/>
<evidence type="ECO:0000256" key="7">
    <source>
        <dbReference type="ARBA" id="ARBA00022989"/>
    </source>
</evidence>
<evidence type="ECO:0000256" key="9">
    <source>
        <dbReference type="ARBA" id="ARBA00023139"/>
    </source>
</evidence>
<dbReference type="OrthoDB" id="5958921at2"/>
<accession>A0A4Y6UI43</accession>
<evidence type="ECO:0000313" key="13">
    <source>
        <dbReference type="Proteomes" id="UP000316313"/>
    </source>
</evidence>
<feature type="transmembrane region" description="Helical" evidence="11">
    <location>
        <begin position="27"/>
        <end position="50"/>
    </location>
</feature>
<gene>
    <name evidence="12" type="ORF">E3D00_06090</name>
</gene>
<proteinExistence type="inferred from homology"/>
<keyword evidence="10" id="KW-0449">Lipoprotein</keyword>
<dbReference type="RefSeq" id="WP_141460879.1">
    <property type="nucleotide sequence ID" value="NZ_CP038141.1"/>
</dbReference>
<dbReference type="KEGG" id="ssam:E3D00_06090"/>
<keyword evidence="6" id="KW-0732">Signal</keyword>
<evidence type="ECO:0000256" key="1">
    <source>
        <dbReference type="ARBA" id="ARBA00004141"/>
    </source>
</evidence>
<evidence type="ECO:0000256" key="10">
    <source>
        <dbReference type="ARBA" id="ARBA00023288"/>
    </source>
</evidence>
<comment type="similarity">
    <text evidence="2">Belongs to the YtcA family.</text>
</comment>
<dbReference type="EMBL" id="CP038141">
    <property type="protein sequence ID" value="QDH17182.1"/>
    <property type="molecule type" value="Genomic_DNA"/>
</dbReference>
<evidence type="ECO:0000313" key="12">
    <source>
        <dbReference type="EMBL" id="QDH17182.1"/>
    </source>
</evidence>
<dbReference type="InterPro" id="IPR031381">
    <property type="entry name" value="YtcA"/>
</dbReference>
<evidence type="ECO:0000256" key="3">
    <source>
        <dbReference type="ARBA" id="ARBA00021237"/>
    </source>
</evidence>
<evidence type="ECO:0000256" key="4">
    <source>
        <dbReference type="ARBA" id="ARBA00022475"/>
    </source>
</evidence>
<keyword evidence="13" id="KW-1185">Reference proteome</keyword>
<comment type="subcellular location">
    <subcellularLocation>
        <location evidence="1">Membrane</location>
        <topology evidence="1">Multi-pass membrane protein</topology>
    </subcellularLocation>
</comment>
<sequence>MRVPLIFVFLLLSSCTSAPSFPIVGAYFPAWMLCGFLGIIITFTLRYIFILLNINNLLRYHLFTYTALGTIAALLIWGTFFGP</sequence>
<dbReference type="Pfam" id="PF17090">
    <property type="entry name" value="Ytca"/>
    <property type="match status" value="1"/>
</dbReference>
<evidence type="ECO:0000256" key="2">
    <source>
        <dbReference type="ARBA" id="ARBA00008208"/>
    </source>
</evidence>
<evidence type="ECO:0000256" key="8">
    <source>
        <dbReference type="ARBA" id="ARBA00023136"/>
    </source>
</evidence>
<evidence type="ECO:0000256" key="5">
    <source>
        <dbReference type="ARBA" id="ARBA00022692"/>
    </source>
</evidence>
<keyword evidence="5 11" id="KW-0812">Transmembrane</keyword>
<organism evidence="12 13">
    <name type="scientific">Swingsia samuiensis</name>
    <dbReference type="NCBI Taxonomy" id="1293412"/>
    <lineage>
        <taxon>Bacteria</taxon>
        <taxon>Pseudomonadati</taxon>
        <taxon>Pseudomonadota</taxon>
        <taxon>Alphaproteobacteria</taxon>
        <taxon>Acetobacterales</taxon>
        <taxon>Acetobacteraceae</taxon>
        <taxon>Swingsia</taxon>
    </lineage>
</organism>
<evidence type="ECO:0000256" key="6">
    <source>
        <dbReference type="ARBA" id="ARBA00022729"/>
    </source>
</evidence>
<keyword evidence="8 11" id="KW-0472">Membrane</keyword>